<dbReference type="InterPro" id="IPR046532">
    <property type="entry name" value="DUF6597"/>
</dbReference>
<keyword evidence="2" id="KW-0238">DNA-binding</keyword>
<dbReference type="PANTHER" id="PTHR46796:SF13">
    <property type="entry name" value="HTH-TYPE TRANSCRIPTIONAL ACTIVATOR RHAS"/>
    <property type="match status" value="1"/>
</dbReference>
<dbReference type="PANTHER" id="PTHR46796">
    <property type="entry name" value="HTH-TYPE TRANSCRIPTIONAL ACTIVATOR RHAS-RELATED"/>
    <property type="match status" value="1"/>
</dbReference>
<comment type="caution">
    <text evidence="5">The sequence shown here is derived from an EMBL/GenBank/DDBJ whole genome shotgun (WGS) entry which is preliminary data.</text>
</comment>
<protein>
    <submittedName>
        <fullName evidence="5">Helix-turn-helix protein</fullName>
    </submittedName>
</protein>
<organism evidence="5 6">
    <name type="scientific">Larkinella arboricola</name>
    <dbReference type="NCBI Taxonomy" id="643671"/>
    <lineage>
        <taxon>Bacteria</taxon>
        <taxon>Pseudomonadati</taxon>
        <taxon>Bacteroidota</taxon>
        <taxon>Cytophagia</taxon>
        <taxon>Cytophagales</taxon>
        <taxon>Spirosomataceae</taxon>
        <taxon>Larkinella</taxon>
    </lineage>
</organism>
<dbReference type="EMBL" id="QLMC01000001">
    <property type="protein sequence ID" value="RAK03104.1"/>
    <property type="molecule type" value="Genomic_DNA"/>
</dbReference>
<keyword evidence="6" id="KW-1185">Reference proteome</keyword>
<evidence type="ECO:0000313" key="5">
    <source>
        <dbReference type="EMBL" id="RAK03104.1"/>
    </source>
</evidence>
<dbReference type="Pfam" id="PF20240">
    <property type="entry name" value="DUF6597"/>
    <property type="match status" value="1"/>
</dbReference>
<proteinExistence type="predicted"/>
<dbReference type="InterPro" id="IPR050204">
    <property type="entry name" value="AraC_XylS_family_regulators"/>
</dbReference>
<dbReference type="PROSITE" id="PS01124">
    <property type="entry name" value="HTH_ARAC_FAMILY_2"/>
    <property type="match status" value="1"/>
</dbReference>
<reference evidence="5 6" key="1">
    <citation type="submission" date="2018-06" db="EMBL/GenBank/DDBJ databases">
        <title>Genomic Encyclopedia of Archaeal and Bacterial Type Strains, Phase II (KMG-II): from individual species to whole genera.</title>
        <authorList>
            <person name="Goeker M."/>
        </authorList>
    </citation>
    <scope>NUCLEOTIDE SEQUENCE [LARGE SCALE GENOMIC DNA]</scope>
    <source>
        <strain evidence="5 6">DSM 21851</strain>
    </source>
</reference>
<dbReference type="RefSeq" id="WP_111627243.1">
    <property type="nucleotide sequence ID" value="NZ_QLMC01000001.1"/>
</dbReference>
<dbReference type="Gene3D" id="1.10.10.60">
    <property type="entry name" value="Homeodomain-like"/>
    <property type="match status" value="1"/>
</dbReference>
<dbReference type="InterPro" id="IPR018060">
    <property type="entry name" value="HTH_AraC"/>
</dbReference>
<dbReference type="SMART" id="SM00342">
    <property type="entry name" value="HTH_ARAC"/>
    <property type="match status" value="1"/>
</dbReference>
<dbReference type="Proteomes" id="UP000248790">
    <property type="component" value="Unassembled WGS sequence"/>
</dbReference>
<dbReference type="Pfam" id="PF12833">
    <property type="entry name" value="HTH_18"/>
    <property type="match status" value="1"/>
</dbReference>
<dbReference type="AlphaFoldDB" id="A0A327XAG4"/>
<name>A0A327XAG4_LARAB</name>
<keyword evidence="3" id="KW-0804">Transcription</keyword>
<gene>
    <name evidence="5" type="ORF">LX87_01226</name>
</gene>
<evidence type="ECO:0000256" key="1">
    <source>
        <dbReference type="ARBA" id="ARBA00023015"/>
    </source>
</evidence>
<evidence type="ECO:0000259" key="4">
    <source>
        <dbReference type="PROSITE" id="PS01124"/>
    </source>
</evidence>
<dbReference type="GO" id="GO:0003700">
    <property type="term" value="F:DNA-binding transcription factor activity"/>
    <property type="evidence" value="ECO:0007669"/>
    <property type="project" value="InterPro"/>
</dbReference>
<feature type="domain" description="HTH araC/xylS-type" evidence="4">
    <location>
        <begin position="176"/>
        <end position="261"/>
    </location>
</feature>
<evidence type="ECO:0000256" key="3">
    <source>
        <dbReference type="ARBA" id="ARBA00023163"/>
    </source>
</evidence>
<dbReference type="GO" id="GO:0043565">
    <property type="term" value="F:sequence-specific DNA binding"/>
    <property type="evidence" value="ECO:0007669"/>
    <property type="project" value="InterPro"/>
</dbReference>
<keyword evidence="1" id="KW-0805">Transcription regulation</keyword>
<evidence type="ECO:0000313" key="6">
    <source>
        <dbReference type="Proteomes" id="UP000248790"/>
    </source>
</evidence>
<sequence length="276" mass="31723">MNSQLIDADKQLVTVFSHYYSVQLTREEQPVTLHLMPNYEMLLAFNFGPGIPISLGDADYIIGQTAVLGPLQKRMTYELPAGADLIVVNFTLDGFYRLLGVSMQQLRAGDLHDPDVLLNNTCFRDLWERLAHTPQLTDRIDLLNDYILTFIAPFDAVSESLMESLPYFRDAAVDPVKALAQTQQVSPRSIQLRFQTHLGYSAKELTRFIRFRKVLGFLTQHYPPTPDWLDLVLRFGYHDHSHLIKDFNYYLGMTPRRFLKQLVQGSICISQAGRFY</sequence>
<accession>A0A327XAG4</accession>
<evidence type="ECO:0000256" key="2">
    <source>
        <dbReference type="ARBA" id="ARBA00023125"/>
    </source>
</evidence>
<dbReference type="OrthoDB" id="635259at2"/>